<evidence type="ECO:0000313" key="3">
    <source>
        <dbReference type="Proteomes" id="UP000492820"/>
    </source>
</evidence>
<evidence type="ECO:0000256" key="1">
    <source>
        <dbReference type="SAM" id="Coils"/>
    </source>
</evidence>
<keyword evidence="1" id="KW-0175">Coiled coil</keyword>
<dbReference type="InterPro" id="IPR034596">
    <property type="entry name" value="Ribosomal_mL52"/>
</dbReference>
<dbReference type="OrthoDB" id="6248839at2759"/>
<proteinExistence type="predicted"/>
<dbReference type="Pfam" id="PF18699">
    <property type="entry name" value="MRPL52"/>
    <property type="match status" value="1"/>
</dbReference>
<gene>
    <name evidence="2" type="ORF">EgrG_000196700</name>
</gene>
<dbReference type="GO" id="GO:0003735">
    <property type="term" value="F:structural constituent of ribosome"/>
    <property type="evidence" value="ECO:0007669"/>
    <property type="project" value="InterPro"/>
</dbReference>
<sequence>MHVLGVTKAVSLHLPLKTTARFAGGVFRARITTVGQRRRILDQYATVKQIITLSAELNDSNKKLKEHQDSIDELRAKLTGQLLKAKGSQKIV</sequence>
<dbReference type="GO" id="GO:0032543">
    <property type="term" value="P:mitochondrial translation"/>
    <property type="evidence" value="ECO:0007669"/>
    <property type="project" value="InterPro"/>
</dbReference>
<dbReference type="Proteomes" id="UP000492820">
    <property type="component" value="Unassembled WGS sequence"/>
</dbReference>
<organism evidence="2">
    <name type="scientific">Echinococcus granulosus</name>
    <name type="common">Hydatid tapeworm</name>
    <dbReference type="NCBI Taxonomy" id="6210"/>
    <lineage>
        <taxon>Eukaryota</taxon>
        <taxon>Metazoa</taxon>
        <taxon>Spiralia</taxon>
        <taxon>Lophotrochozoa</taxon>
        <taxon>Platyhelminthes</taxon>
        <taxon>Cestoda</taxon>
        <taxon>Eucestoda</taxon>
        <taxon>Cyclophyllidea</taxon>
        <taxon>Taeniidae</taxon>
        <taxon>Echinococcus</taxon>
        <taxon>Echinococcus granulosus group</taxon>
    </lineage>
</organism>
<accession>A0A068X110</accession>
<reference evidence="4" key="3">
    <citation type="submission" date="2020-10" db="UniProtKB">
        <authorList>
            <consortium name="WormBaseParasite"/>
        </authorList>
    </citation>
    <scope>IDENTIFICATION</scope>
</reference>
<dbReference type="EMBL" id="LK028593">
    <property type="protein sequence ID" value="CDS23661.1"/>
    <property type="molecule type" value="Genomic_DNA"/>
</dbReference>
<feature type="coiled-coil region" evidence="1">
    <location>
        <begin position="50"/>
        <end position="77"/>
    </location>
</feature>
<protein>
    <submittedName>
        <fullName evidence="2 4">Expressed conserved protein</fullName>
    </submittedName>
</protein>
<dbReference type="AlphaFoldDB" id="A0A068X110"/>
<dbReference type="GO" id="GO:0005762">
    <property type="term" value="C:mitochondrial large ribosomal subunit"/>
    <property type="evidence" value="ECO:0007669"/>
    <property type="project" value="InterPro"/>
</dbReference>
<reference evidence="2 3" key="1">
    <citation type="journal article" date="2013" name="Nature">
        <title>The genomes of four tapeworm species reveal adaptations to parasitism.</title>
        <authorList>
            <person name="Tsai I.J."/>
            <person name="Zarowiecki M."/>
            <person name="Holroyd N."/>
            <person name="Garciarrubio A."/>
            <person name="Sanchez-Flores A."/>
            <person name="Brooks K.L."/>
            <person name="Tracey A."/>
            <person name="Bobes R.J."/>
            <person name="Fragoso G."/>
            <person name="Sciutto E."/>
            <person name="Aslett M."/>
            <person name="Beasley H."/>
            <person name="Bennett H.M."/>
            <person name="Cai J."/>
            <person name="Camicia F."/>
            <person name="Clark R."/>
            <person name="Cucher M."/>
            <person name="De Silva N."/>
            <person name="Day T.A."/>
            <person name="Deplazes P."/>
            <person name="Estrada K."/>
            <person name="Fernandez C."/>
            <person name="Holland P.W."/>
            <person name="Hou J."/>
            <person name="Hu S."/>
            <person name="Huckvale T."/>
            <person name="Hung S.S."/>
            <person name="Kamenetzky L."/>
            <person name="Keane J.A."/>
            <person name="Kiss F."/>
            <person name="Koziol U."/>
            <person name="Lambert O."/>
            <person name="Liu K."/>
            <person name="Luo X."/>
            <person name="Luo Y."/>
            <person name="Macchiaroli N."/>
            <person name="Nichol S."/>
            <person name="Paps J."/>
            <person name="Parkinson J."/>
            <person name="Pouchkina-Stantcheva N."/>
            <person name="Riddiford N."/>
            <person name="Rosenzvit M."/>
            <person name="Salinas G."/>
            <person name="Wasmuth J.D."/>
            <person name="Zamanian M."/>
            <person name="Zheng Y."/>
            <person name="Cai X."/>
            <person name="Soberon X."/>
            <person name="Olson P.D."/>
            <person name="Laclette J.P."/>
            <person name="Brehm K."/>
            <person name="Berriman M."/>
            <person name="Garciarrubio A."/>
            <person name="Bobes R.J."/>
            <person name="Fragoso G."/>
            <person name="Sanchez-Flores A."/>
            <person name="Estrada K."/>
            <person name="Cevallos M.A."/>
            <person name="Morett E."/>
            <person name="Gonzalez V."/>
            <person name="Portillo T."/>
            <person name="Ochoa-Leyva A."/>
            <person name="Jose M.V."/>
            <person name="Sciutto E."/>
            <person name="Landa A."/>
            <person name="Jimenez L."/>
            <person name="Valdes V."/>
            <person name="Carrero J.C."/>
            <person name="Larralde C."/>
            <person name="Morales-Montor J."/>
            <person name="Limon-Lason J."/>
            <person name="Soberon X."/>
            <person name="Laclette J.P."/>
        </authorList>
    </citation>
    <scope>NUCLEOTIDE SEQUENCE [LARGE SCALE GENOMIC DNA]</scope>
</reference>
<evidence type="ECO:0000313" key="4">
    <source>
        <dbReference type="WBParaSite" id="EgrG_000196700"/>
    </source>
</evidence>
<reference evidence="2" key="2">
    <citation type="submission" date="2014-06" db="EMBL/GenBank/DDBJ databases">
        <authorList>
            <person name="Aslett M."/>
        </authorList>
    </citation>
    <scope>NUCLEOTIDE SEQUENCE</scope>
</reference>
<name>A0A068X110_ECHGR</name>
<evidence type="ECO:0000313" key="2">
    <source>
        <dbReference type="EMBL" id="CDS23661.1"/>
    </source>
</evidence>
<dbReference type="WBParaSite" id="EgrG_000196700">
    <property type="protein sequence ID" value="EgrG_000196700"/>
    <property type="gene ID" value="EgrG_000196700"/>
</dbReference>